<evidence type="ECO:0000313" key="2">
    <source>
        <dbReference type="Proteomes" id="UP001062846"/>
    </source>
</evidence>
<dbReference type="EMBL" id="CM046389">
    <property type="protein sequence ID" value="KAI8566199.1"/>
    <property type="molecule type" value="Genomic_DNA"/>
</dbReference>
<organism evidence="1 2">
    <name type="scientific">Rhododendron molle</name>
    <name type="common">Chinese azalea</name>
    <name type="synonym">Azalea mollis</name>
    <dbReference type="NCBI Taxonomy" id="49168"/>
    <lineage>
        <taxon>Eukaryota</taxon>
        <taxon>Viridiplantae</taxon>
        <taxon>Streptophyta</taxon>
        <taxon>Embryophyta</taxon>
        <taxon>Tracheophyta</taxon>
        <taxon>Spermatophyta</taxon>
        <taxon>Magnoliopsida</taxon>
        <taxon>eudicotyledons</taxon>
        <taxon>Gunneridae</taxon>
        <taxon>Pentapetalae</taxon>
        <taxon>asterids</taxon>
        <taxon>Ericales</taxon>
        <taxon>Ericaceae</taxon>
        <taxon>Ericoideae</taxon>
        <taxon>Rhodoreae</taxon>
        <taxon>Rhododendron</taxon>
    </lineage>
</organism>
<name>A0ACC0PM87_RHOML</name>
<protein>
    <submittedName>
        <fullName evidence="1">Uncharacterized protein</fullName>
    </submittedName>
</protein>
<comment type="caution">
    <text evidence="1">The sequence shown here is derived from an EMBL/GenBank/DDBJ whole genome shotgun (WGS) entry which is preliminary data.</text>
</comment>
<accession>A0ACC0PM87</accession>
<reference evidence="1" key="1">
    <citation type="submission" date="2022-02" db="EMBL/GenBank/DDBJ databases">
        <title>Plant Genome Project.</title>
        <authorList>
            <person name="Zhang R.-G."/>
        </authorList>
    </citation>
    <scope>NUCLEOTIDE SEQUENCE</scope>
    <source>
        <strain evidence="1">AT1</strain>
    </source>
</reference>
<sequence>MTSQVSYMRVSFSECNQAQPMVSFPQQYRKDTVVVVLGATGTGKSRLAIDLASRFPAEIVNSDKMQVYKGLDIVTNKVTEEERLGVPHHLLGFVDPNADFTTLDFRRHASAAVESIVRRNRLPIIVGGSNSYIKALVNDDVEFQSKYECCLLWVDVSLPVLYTVVSERVDEMVEAGLVDEVREMFDPKADYGHGIRRAIGVSEMDRLLRSGSKSDGETKAVLLGEAIEKIKSNTCKLASRQLQNIQRLQNQFEWKMHRLDATVAFAKRGGDGDAAAWEKFVLEPSTIILDKFLYTNGFRPATIGTPTFDSTTATSFIIGATPMVAATVAGTTH</sequence>
<dbReference type="Proteomes" id="UP001062846">
    <property type="component" value="Chromosome 2"/>
</dbReference>
<keyword evidence="2" id="KW-1185">Reference proteome</keyword>
<proteinExistence type="predicted"/>
<gene>
    <name evidence="1" type="ORF">RHMOL_Rhmol02G0021300</name>
</gene>
<evidence type="ECO:0000313" key="1">
    <source>
        <dbReference type="EMBL" id="KAI8566199.1"/>
    </source>
</evidence>